<reference evidence="1" key="1">
    <citation type="journal article" date="2023" name="Mol. Phylogenet. Evol.">
        <title>Genome-scale phylogeny and comparative genomics of the fungal order Sordariales.</title>
        <authorList>
            <person name="Hensen N."/>
            <person name="Bonometti L."/>
            <person name="Westerberg I."/>
            <person name="Brannstrom I.O."/>
            <person name="Guillou S."/>
            <person name="Cros-Aarteil S."/>
            <person name="Calhoun S."/>
            <person name="Haridas S."/>
            <person name="Kuo A."/>
            <person name="Mondo S."/>
            <person name="Pangilinan J."/>
            <person name="Riley R."/>
            <person name="LaButti K."/>
            <person name="Andreopoulos B."/>
            <person name="Lipzen A."/>
            <person name="Chen C."/>
            <person name="Yan M."/>
            <person name="Daum C."/>
            <person name="Ng V."/>
            <person name="Clum A."/>
            <person name="Steindorff A."/>
            <person name="Ohm R.A."/>
            <person name="Martin F."/>
            <person name="Silar P."/>
            <person name="Natvig D.O."/>
            <person name="Lalanne C."/>
            <person name="Gautier V."/>
            <person name="Ament-Velasquez S.L."/>
            <person name="Kruys A."/>
            <person name="Hutchinson M.I."/>
            <person name="Powell A.J."/>
            <person name="Barry K."/>
            <person name="Miller A.N."/>
            <person name="Grigoriev I.V."/>
            <person name="Debuchy R."/>
            <person name="Gladieux P."/>
            <person name="Hiltunen Thoren M."/>
            <person name="Johannesson H."/>
        </authorList>
    </citation>
    <scope>NUCLEOTIDE SEQUENCE</scope>
    <source>
        <strain evidence="1">PSN324</strain>
    </source>
</reference>
<protein>
    <submittedName>
        <fullName evidence="1">Uncharacterized protein</fullName>
    </submittedName>
</protein>
<gene>
    <name evidence="1" type="ORF">QBC42DRAFT_250382</name>
</gene>
<comment type="caution">
    <text evidence="1">The sequence shown here is derived from an EMBL/GenBank/DDBJ whole genome shotgun (WGS) entry which is preliminary data.</text>
</comment>
<accession>A0AAV9HS20</accession>
<dbReference type="EMBL" id="MU864957">
    <property type="protein sequence ID" value="KAK4463667.1"/>
    <property type="molecule type" value="Genomic_DNA"/>
</dbReference>
<sequence length="234" mass="26739">MADHLTPPVPPIIPDDIGDRLRLIKTIEKLWKKVYSLYASPSNRHWESNKFSDHYNIATLVNTPFNLLSDMSLMDPDPGVAHTLPHSIISELTERVNAVIRRSPRLTTITSKPLDRDLSTVTDEDIKKRLGYIIRIEQNWEFHEFTMQPEEVQAEPLNNCQITLLLICPTESLERTAFWGNHGAFSDFCGIPPFLKLLSVALNHAFNKLLEKENAEAEAWEDSLDQMSDTDESD</sequence>
<organism evidence="1 2">
    <name type="scientific">Cladorrhinum samala</name>
    <dbReference type="NCBI Taxonomy" id="585594"/>
    <lineage>
        <taxon>Eukaryota</taxon>
        <taxon>Fungi</taxon>
        <taxon>Dikarya</taxon>
        <taxon>Ascomycota</taxon>
        <taxon>Pezizomycotina</taxon>
        <taxon>Sordariomycetes</taxon>
        <taxon>Sordariomycetidae</taxon>
        <taxon>Sordariales</taxon>
        <taxon>Podosporaceae</taxon>
        <taxon>Cladorrhinum</taxon>
    </lineage>
</organism>
<name>A0AAV9HS20_9PEZI</name>
<dbReference type="Proteomes" id="UP001321749">
    <property type="component" value="Unassembled WGS sequence"/>
</dbReference>
<evidence type="ECO:0000313" key="1">
    <source>
        <dbReference type="EMBL" id="KAK4463667.1"/>
    </source>
</evidence>
<reference evidence="1" key="2">
    <citation type="submission" date="2023-06" db="EMBL/GenBank/DDBJ databases">
        <authorList>
            <consortium name="Lawrence Berkeley National Laboratory"/>
            <person name="Mondo S.J."/>
            <person name="Hensen N."/>
            <person name="Bonometti L."/>
            <person name="Westerberg I."/>
            <person name="Brannstrom I.O."/>
            <person name="Guillou S."/>
            <person name="Cros-Aarteil S."/>
            <person name="Calhoun S."/>
            <person name="Haridas S."/>
            <person name="Kuo A."/>
            <person name="Pangilinan J."/>
            <person name="Riley R."/>
            <person name="Labutti K."/>
            <person name="Andreopoulos B."/>
            <person name="Lipzen A."/>
            <person name="Chen C."/>
            <person name="Yanf M."/>
            <person name="Daum C."/>
            <person name="Ng V."/>
            <person name="Clum A."/>
            <person name="Steindorff A."/>
            <person name="Ohm R."/>
            <person name="Martin F."/>
            <person name="Silar P."/>
            <person name="Natvig D."/>
            <person name="Lalanne C."/>
            <person name="Gautier V."/>
            <person name="Ament-Velasquez S.L."/>
            <person name="Kruys A."/>
            <person name="Hutchinson M.I."/>
            <person name="Powell A.J."/>
            <person name="Barry K."/>
            <person name="Miller A.N."/>
            <person name="Grigoriev I.V."/>
            <person name="Debuchy R."/>
            <person name="Gladieux P."/>
            <person name="Thoren M.H."/>
            <person name="Johannesson H."/>
        </authorList>
    </citation>
    <scope>NUCLEOTIDE SEQUENCE</scope>
    <source>
        <strain evidence="1">PSN324</strain>
    </source>
</reference>
<dbReference type="AlphaFoldDB" id="A0AAV9HS20"/>
<keyword evidence="2" id="KW-1185">Reference proteome</keyword>
<evidence type="ECO:0000313" key="2">
    <source>
        <dbReference type="Proteomes" id="UP001321749"/>
    </source>
</evidence>
<proteinExistence type="predicted"/>